<feature type="compositionally biased region" description="Basic and acidic residues" evidence="5">
    <location>
        <begin position="125"/>
        <end position="146"/>
    </location>
</feature>
<evidence type="ECO:0000256" key="2">
    <source>
        <dbReference type="ARBA" id="ARBA00022771"/>
    </source>
</evidence>
<dbReference type="InterPro" id="IPR001841">
    <property type="entry name" value="Znf_RING"/>
</dbReference>
<dbReference type="InterPro" id="IPR017907">
    <property type="entry name" value="Znf_RING_CS"/>
</dbReference>
<evidence type="ECO:0000256" key="4">
    <source>
        <dbReference type="PROSITE-ProRule" id="PRU00175"/>
    </source>
</evidence>
<evidence type="ECO:0000313" key="8">
    <source>
        <dbReference type="Proteomes" id="UP000264820"/>
    </source>
</evidence>
<dbReference type="GO" id="GO:0061630">
    <property type="term" value="F:ubiquitin protein ligase activity"/>
    <property type="evidence" value="ECO:0007669"/>
    <property type="project" value="TreeGrafter"/>
</dbReference>
<feature type="region of interest" description="Disordered" evidence="5">
    <location>
        <begin position="125"/>
        <end position="160"/>
    </location>
</feature>
<dbReference type="GeneTree" id="ENSGT00940000177111"/>
<feature type="compositionally biased region" description="Basic residues" evidence="5">
    <location>
        <begin position="147"/>
        <end position="160"/>
    </location>
</feature>
<evidence type="ECO:0000256" key="1">
    <source>
        <dbReference type="ARBA" id="ARBA00022723"/>
    </source>
</evidence>
<evidence type="ECO:0000259" key="6">
    <source>
        <dbReference type="PROSITE" id="PS50089"/>
    </source>
</evidence>
<dbReference type="PROSITE" id="PS00518">
    <property type="entry name" value="ZF_RING_1"/>
    <property type="match status" value="1"/>
</dbReference>
<reference evidence="7" key="1">
    <citation type="submission" date="2025-08" db="UniProtKB">
        <authorList>
            <consortium name="Ensembl"/>
        </authorList>
    </citation>
    <scope>IDENTIFICATION</scope>
</reference>
<organism evidence="7 8">
    <name type="scientific">Hippocampus comes</name>
    <name type="common">Tiger tail seahorse</name>
    <dbReference type="NCBI Taxonomy" id="109280"/>
    <lineage>
        <taxon>Eukaryota</taxon>
        <taxon>Metazoa</taxon>
        <taxon>Chordata</taxon>
        <taxon>Craniata</taxon>
        <taxon>Vertebrata</taxon>
        <taxon>Euteleostomi</taxon>
        <taxon>Actinopterygii</taxon>
        <taxon>Neopterygii</taxon>
        <taxon>Teleostei</taxon>
        <taxon>Neoteleostei</taxon>
        <taxon>Acanthomorphata</taxon>
        <taxon>Syngnathiaria</taxon>
        <taxon>Syngnathiformes</taxon>
        <taxon>Syngnathoidei</taxon>
        <taxon>Syngnathidae</taxon>
        <taxon>Hippocampus</taxon>
    </lineage>
</organism>
<dbReference type="SUPFAM" id="SSF57850">
    <property type="entry name" value="RING/U-box"/>
    <property type="match status" value="1"/>
</dbReference>
<dbReference type="GO" id="GO:0008270">
    <property type="term" value="F:zinc ion binding"/>
    <property type="evidence" value="ECO:0007669"/>
    <property type="project" value="UniProtKB-KW"/>
</dbReference>
<evidence type="ECO:0000313" key="7">
    <source>
        <dbReference type="Ensembl" id="ENSHCOP00000022474.1"/>
    </source>
</evidence>
<dbReference type="InterPro" id="IPR013083">
    <property type="entry name" value="Znf_RING/FYVE/PHD"/>
</dbReference>
<dbReference type="AlphaFoldDB" id="A0A3Q2YWG9"/>
<keyword evidence="2 4" id="KW-0863">Zinc-finger</keyword>
<dbReference type="GO" id="GO:0016567">
    <property type="term" value="P:protein ubiquitination"/>
    <property type="evidence" value="ECO:0007669"/>
    <property type="project" value="TreeGrafter"/>
</dbReference>
<feature type="domain" description="RING-type" evidence="6">
    <location>
        <begin position="19"/>
        <end position="49"/>
    </location>
</feature>
<dbReference type="PANTHER" id="PTHR22791:SF31">
    <property type="entry name" value="IM:7152348"/>
    <property type="match status" value="1"/>
</dbReference>
<dbReference type="Pfam" id="PF13445">
    <property type="entry name" value="zf-RING_UBOX"/>
    <property type="match status" value="1"/>
</dbReference>
<dbReference type="InterPro" id="IPR027370">
    <property type="entry name" value="Znf-RING_euk"/>
</dbReference>
<keyword evidence="1" id="KW-0479">Metal-binding</keyword>
<dbReference type="Proteomes" id="UP000264820">
    <property type="component" value="Unplaced"/>
</dbReference>
<dbReference type="Ensembl" id="ENSHCOT00000001004.1">
    <property type="protein sequence ID" value="ENSHCOP00000022474.1"/>
    <property type="gene ID" value="ENSHCOG00000010192.1"/>
</dbReference>
<evidence type="ECO:0000256" key="3">
    <source>
        <dbReference type="ARBA" id="ARBA00022833"/>
    </source>
</evidence>
<evidence type="ECO:0000256" key="5">
    <source>
        <dbReference type="SAM" id="MobiDB-lite"/>
    </source>
</evidence>
<proteinExistence type="predicted"/>
<dbReference type="InterPro" id="IPR051435">
    <property type="entry name" value="RING_finger_E3_ubiq-ligases"/>
</dbReference>
<keyword evidence="3" id="KW-0862">Zinc</keyword>
<keyword evidence="8" id="KW-1185">Reference proteome</keyword>
<sequence length="176" mass="19941">MQVNLGFVVSMSPNEDLECPVCFHDYSRSHRVPRLLHCSHTFCAPCLEKLAIADNLITLVRWPNVTLWSKDKRISATIHKVLLGKPFFCHAVIRCSPGRVKLALIFRVGVAVDCYDADRRAGGVRDDDGLRQSGHEAGRRHGVGAEHRRRGGHTPKRKHWKQKISSFVLKPTKQQM</sequence>
<protein>
    <recommendedName>
        <fullName evidence="6">RING-type domain-containing protein</fullName>
    </recommendedName>
</protein>
<dbReference type="Gene3D" id="3.30.40.10">
    <property type="entry name" value="Zinc/RING finger domain, C3HC4 (zinc finger)"/>
    <property type="match status" value="1"/>
</dbReference>
<dbReference type="PANTHER" id="PTHR22791">
    <property type="entry name" value="RING-TYPE DOMAIN-CONTAINING PROTEIN"/>
    <property type="match status" value="1"/>
</dbReference>
<name>A0A3Q2YWG9_HIPCM</name>
<dbReference type="PROSITE" id="PS50089">
    <property type="entry name" value="ZF_RING_2"/>
    <property type="match status" value="1"/>
</dbReference>
<accession>A0A3Q2YWG9</accession>
<reference evidence="7" key="2">
    <citation type="submission" date="2025-09" db="UniProtKB">
        <authorList>
            <consortium name="Ensembl"/>
        </authorList>
    </citation>
    <scope>IDENTIFICATION</scope>
</reference>